<dbReference type="UniPathway" id="UPA00148"/>
<dbReference type="Pfam" id="PF02571">
    <property type="entry name" value="CbiJ"/>
    <property type="match status" value="1"/>
</dbReference>
<dbReference type="NCBIfam" id="NF005968">
    <property type="entry name" value="PRK08057.1-2"/>
    <property type="match status" value="1"/>
</dbReference>
<dbReference type="InterPro" id="IPR003723">
    <property type="entry name" value="Precorrin-6x_reduct"/>
</dbReference>
<feature type="compositionally biased region" description="Basic and acidic residues" evidence="4">
    <location>
        <begin position="11"/>
        <end position="23"/>
    </location>
</feature>
<dbReference type="PANTHER" id="PTHR36925">
    <property type="entry name" value="COBALT-PRECORRIN-6A REDUCTASE"/>
    <property type="match status" value="1"/>
</dbReference>
<evidence type="ECO:0000256" key="3">
    <source>
        <dbReference type="ARBA" id="ARBA00023002"/>
    </source>
</evidence>
<feature type="region of interest" description="Disordered" evidence="4">
    <location>
        <begin position="1"/>
        <end position="24"/>
    </location>
</feature>
<dbReference type="EC" id="1.3.1.54" evidence="5"/>
<proteinExistence type="predicted"/>
<evidence type="ECO:0000256" key="1">
    <source>
        <dbReference type="ARBA" id="ARBA00004953"/>
    </source>
</evidence>
<dbReference type="STRING" id="1193181.BN10_640007"/>
<dbReference type="PANTHER" id="PTHR36925:SF1">
    <property type="entry name" value="COBALT-PRECORRIN-6A REDUCTASE"/>
    <property type="match status" value="1"/>
</dbReference>
<comment type="pathway">
    <text evidence="1">Cofactor biosynthesis; adenosylcobalamin biosynthesis.</text>
</comment>
<protein>
    <submittedName>
        <fullName evidence="5">Precorrin-6A reductase (Modular protein)</fullName>
        <ecNumber evidence="5">1.3.1.54</ecNumber>
    </submittedName>
</protein>
<dbReference type="GO" id="GO:0009236">
    <property type="term" value="P:cobalamin biosynthetic process"/>
    <property type="evidence" value="ECO:0007669"/>
    <property type="project" value="UniProtKB-UniPathway"/>
</dbReference>
<keyword evidence="2" id="KW-0169">Cobalamin biosynthesis</keyword>
<evidence type="ECO:0000256" key="2">
    <source>
        <dbReference type="ARBA" id="ARBA00022573"/>
    </source>
</evidence>
<sequence>MHDPPSSAARSRIDSHPIPERTVDAAPRPLSVTVIANSSPVMVMSTSHRVALAWRATLVIASAAMRKAAVSTAAGRSGIAVGPLTSNLVDLGHHVTTSLAGRVREPRLPVGEVRIGGFGGAAGLRSAAAEFDTVVDATHPFAAGISANAAAACTDVPLVRLERPSWVPRDRWRLVDTHAEAAAATASLGARPFLTVGRQSLPEFVGPLRGHAVLARVVDPPDMAVPGTWLVVNDRGPYDVDGELALMTGHRVDVLVTKDSGGAHTSPKLDAAERLGLPVVVVRRPAPPRGVEVVTTVDEIVARIEQLAVSV</sequence>
<dbReference type="Proteomes" id="UP000013167">
    <property type="component" value="Unassembled WGS sequence"/>
</dbReference>
<dbReference type="eggNOG" id="COG2099">
    <property type="taxonomic scope" value="Bacteria"/>
</dbReference>
<gene>
    <name evidence="5" type="ORF">BN10_640007</name>
</gene>
<dbReference type="GO" id="GO:0016994">
    <property type="term" value="F:precorrin-6A reductase activity"/>
    <property type="evidence" value="ECO:0007669"/>
    <property type="project" value="UniProtKB-EC"/>
</dbReference>
<name>N0E1D9_9MICO</name>
<dbReference type="AlphaFoldDB" id="N0E1D9"/>
<evidence type="ECO:0000313" key="6">
    <source>
        <dbReference type="Proteomes" id="UP000013167"/>
    </source>
</evidence>
<dbReference type="PROSITE" id="PS51014">
    <property type="entry name" value="COBK_CBIJ"/>
    <property type="match status" value="1"/>
</dbReference>
<keyword evidence="3 5" id="KW-0560">Oxidoreductase</keyword>
<accession>N0E1D9</accession>
<comment type="caution">
    <text evidence="5">The sequence shown here is derived from an EMBL/GenBank/DDBJ whole genome shotgun (WGS) entry which is preliminary data.</text>
</comment>
<evidence type="ECO:0000256" key="4">
    <source>
        <dbReference type="SAM" id="MobiDB-lite"/>
    </source>
</evidence>
<evidence type="ECO:0000313" key="5">
    <source>
        <dbReference type="EMBL" id="CCH70682.1"/>
    </source>
</evidence>
<organism evidence="5 6">
    <name type="scientific">Phycicoccus elongatus Lp2</name>
    <dbReference type="NCBI Taxonomy" id="1193181"/>
    <lineage>
        <taxon>Bacteria</taxon>
        <taxon>Bacillati</taxon>
        <taxon>Actinomycetota</taxon>
        <taxon>Actinomycetes</taxon>
        <taxon>Micrococcales</taxon>
        <taxon>Intrasporangiaceae</taxon>
        <taxon>Phycicoccus</taxon>
    </lineage>
</organism>
<keyword evidence="6" id="KW-1185">Reference proteome</keyword>
<dbReference type="HOGENOM" id="CLU_068627_1_0_11"/>
<dbReference type="EMBL" id="CAIZ01000135">
    <property type="protein sequence ID" value="CCH70682.1"/>
    <property type="molecule type" value="Genomic_DNA"/>
</dbReference>
<reference evidence="5 6" key="1">
    <citation type="journal article" date="2013" name="ISME J.">
        <title>A metabolic model for members of the genus Tetrasphaera involved in enhanced biological phosphorus removal.</title>
        <authorList>
            <person name="Kristiansen R."/>
            <person name="Nguyen H.T.T."/>
            <person name="Saunders A.M."/>
            <person name="Nielsen J.L."/>
            <person name="Wimmer R."/>
            <person name="Le V.Q."/>
            <person name="McIlroy S.J."/>
            <person name="Petrovski S."/>
            <person name="Seviour R.J."/>
            <person name="Calteau A."/>
            <person name="Nielsen K.L."/>
            <person name="Nielsen P.H."/>
        </authorList>
    </citation>
    <scope>NUCLEOTIDE SEQUENCE [LARGE SCALE GENOMIC DNA]</scope>
    <source>
        <strain evidence="5 6">Lp2</strain>
    </source>
</reference>